<evidence type="ECO:0000313" key="3">
    <source>
        <dbReference type="EMBL" id="GAK44946.1"/>
    </source>
</evidence>
<dbReference type="RefSeq" id="WP_045445117.1">
    <property type="nucleotide sequence ID" value="NZ_BBIO01000006.1"/>
</dbReference>
<dbReference type="InterPro" id="IPR025538">
    <property type="entry name" value="DUF4424"/>
</dbReference>
<keyword evidence="1" id="KW-0732">Signal</keyword>
<sequence length="323" mass="35056">MGIGQRSYKAARFSLSLLSAGIFCILAAGAQARAEAPVPLGGIAVEEPGPVHLSRLDLILTPAIIEARYQFQNMSGEAVEKDVRFSLPPQPVKAAQGQGGALNRNAIGFTLSADKRFPDLEARPNAILKDVDGTVLDVTDDLTRAGIPLTADLAAIGKAAEKLDPLTRKSLVSSGILGREGTEDAGPRWSLARHYVYRQRFPVNDIVKIEHSYRPISAQGYFQVSGLLAEKYCINDESMGMLEGKNTRSLRKRRRPLFAQEIEYDLETANAPIAMFNLVMNPADNEAALFTCMKGVKDNGKGTYAAAYENFTPSGPLKVLVVY</sequence>
<protein>
    <submittedName>
        <fullName evidence="3">Conserved protein</fullName>
    </submittedName>
</protein>
<keyword evidence="4" id="KW-1185">Reference proteome</keyword>
<dbReference type="STRING" id="1333998.M2A_1445"/>
<dbReference type="AlphaFoldDB" id="A0A081BA78"/>
<proteinExistence type="predicted"/>
<dbReference type="EMBL" id="BBIO01000006">
    <property type="protein sequence ID" value="GAK44946.1"/>
    <property type="molecule type" value="Genomic_DNA"/>
</dbReference>
<dbReference type="Pfam" id="PF14415">
    <property type="entry name" value="DUF4424"/>
    <property type="match status" value="1"/>
</dbReference>
<feature type="chain" id="PRO_5001754911" evidence="1">
    <location>
        <begin position="31"/>
        <end position="323"/>
    </location>
</feature>
<dbReference type="eggNOG" id="COG3693">
    <property type="taxonomic scope" value="Bacteria"/>
</dbReference>
<evidence type="ECO:0000256" key="1">
    <source>
        <dbReference type="SAM" id="SignalP"/>
    </source>
</evidence>
<accession>A0A081BA78</accession>
<comment type="caution">
    <text evidence="3">The sequence shown here is derived from an EMBL/GenBank/DDBJ whole genome shotgun (WGS) entry which is preliminary data.</text>
</comment>
<gene>
    <name evidence="3" type="ORF">M2A_1445</name>
</gene>
<evidence type="ECO:0000259" key="2">
    <source>
        <dbReference type="Pfam" id="PF14415"/>
    </source>
</evidence>
<organism evidence="3 4">
    <name type="scientific">Tepidicaulis marinus</name>
    <dbReference type="NCBI Taxonomy" id="1333998"/>
    <lineage>
        <taxon>Bacteria</taxon>
        <taxon>Pseudomonadati</taxon>
        <taxon>Pseudomonadota</taxon>
        <taxon>Alphaproteobacteria</taxon>
        <taxon>Hyphomicrobiales</taxon>
        <taxon>Parvibaculaceae</taxon>
        <taxon>Tepidicaulis</taxon>
    </lineage>
</organism>
<reference evidence="3 4" key="1">
    <citation type="submission" date="2014-07" db="EMBL/GenBank/DDBJ databases">
        <title>Tepidicaulis marinum gen. nov., sp. nov., a novel marine bacterium denitrifying nitrate to nitrous oxide strictly under microaerobic conditions.</title>
        <authorList>
            <person name="Takeuchi M."/>
            <person name="Yamagishi T."/>
            <person name="Kamagata Y."/>
            <person name="Oshima K."/>
            <person name="Hattori M."/>
            <person name="Katayama T."/>
            <person name="Hanada S."/>
            <person name="Tamaki H."/>
            <person name="Marumo K."/>
            <person name="Maeda H."/>
            <person name="Nedachi M."/>
            <person name="Iwasaki W."/>
            <person name="Suwa Y."/>
            <person name="Sakata S."/>
        </authorList>
    </citation>
    <scope>NUCLEOTIDE SEQUENCE [LARGE SCALE GENOMIC DNA]</scope>
    <source>
        <strain evidence="3 4">MA2</strain>
    </source>
</reference>
<name>A0A081BA78_9HYPH</name>
<evidence type="ECO:0000313" key="4">
    <source>
        <dbReference type="Proteomes" id="UP000028702"/>
    </source>
</evidence>
<feature type="domain" description="DUF4424" evidence="2">
    <location>
        <begin position="39"/>
        <end position="320"/>
    </location>
</feature>
<dbReference type="Proteomes" id="UP000028702">
    <property type="component" value="Unassembled WGS sequence"/>
</dbReference>
<feature type="signal peptide" evidence="1">
    <location>
        <begin position="1"/>
        <end position="30"/>
    </location>
</feature>